<keyword evidence="6 7" id="KW-0418">Kinase</keyword>
<evidence type="ECO:0000259" key="8">
    <source>
        <dbReference type="Pfam" id="PF01583"/>
    </source>
</evidence>
<dbReference type="GO" id="GO:0070814">
    <property type="term" value="P:hydrogen sulfide biosynthetic process"/>
    <property type="evidence" value="ECO:0007669"/>
    <property type="project" value="UniProtKB-UniRule"/>
</dbReference>
<keyword evidence="6" id="KW-0597">Phosphoprotein</keyword>
<dbReference type="Gene3D" id="3.40.50.300">
    <property type="entry name" value="P-loop containing nucleotide triphosphate hydrolases"/>
    <property type="match status" value="1"/>
</dbReference>
<dbReference type="GO" id="GO:0005524">
    <property type="term" value="F:ATP binding"/>
    <property type="evidence" value="ECO:0007669"/>
    <property type="project" value="UniProtKB-UniRule"/>
</dbReference>
<comment type="caution">
    <text evidence="9">The sequence shown here is derived from an EMBL/GenBank/DDBJ whole genome shotgun (WGS) entry which is preliminary data.</text>
</comment>
<protein>
    <recommendedName>
        <fullName evidence="2 6">Adenylyl-sulfate kinase</fullName>
        <ecNumber evidence="2 6">2.7.1.25</ecNumber>
    </recommendedName>
    <alternativeName>
        <fullName evidence="6">APS kinase</fullName>
    </alternativeName>
    <alternativeName>
        <fullName evidence="6">ATP adenosine-5'-phosphosulfate 3'-phosphotransferase</fullName>
    </alternativeName>
    <alternativeName>
        <fullName evidence="6">Adenosine-5'-phosphosulfate kinase</fullName>
    </alternativeName>
</protein>
<evidence type="ECO:0000256" key="2">
    <source>
        <dbReference type="ARBA" id="ARBA00012121"/>
    </source>
</evidence>
<evidence type="ECO:0000256" key="6">
    <source>
        <dbReference type="HAMAP-Rule" id="MF_00065"/>
    </source>
</evidence>
<dbReference type="NCBIfam" id="NF003013">
    <property type="entry name" value="PRK03846.1"/>
    <property type="match status" value="1"/>
</dbReference>
<evidence type="ECO:0000256" key="1">
    <source>
        <dbReference type="ARBA" id="ARBA00001823"/>
    </source>
</evidence>
<reference evidence="9 10" key="1">
    <citation type="submission" date="2016-05" db="EMBL/GenBank/DDBJ databases">
        <title>First complete genome of the cyanobacterium Cylindrospermopsis raciborskii CS505, containing a circular chromosome and a single extrachromosomal element.</title>
        <authorList>
            <person name="Fuentes J."/>
            <person name="Tamames J."/>
            <person name="Allen E."/>
            <person name="Plominski A."/>
            <person name="Vasquez M."/>
        </authorList>
    </citation>
    <scope>NUCLEOTIDE SEQUENCE [LARGE SCALE GENOMIC DNA]</scope>
    <source>
        <strain evidence="9 10">CS505</strain>
    </source>
</reference>
<dbReference type="EMBL" id="LYXA01000001">
    <property type="protein sequence ID" value="OBU75952.1"/>
    <property type="molecule type" value="Genomic_DNA"/>
</dbReference>
<gene>
    <name evidence="6" type="primary">cysC</name>
    <name evidence="9" type="ORF">A9P98_06175</name>
</gene>
<dbReference type="InterPro" id="IPR050512">
    <property type="entry name" value="Sulf_AdTrans/APS_kinase"/>
</dbReference>
<comment type="pathway">
    <text evidence="6 7">Sulfur metabolism; hydrogen sulfide biosynthesis; sulfite from sulfate: step 2/3.</text>
</comment>
<sequence length="219" mass="24784">MGYWVSSSVWPITFIIFIIDMKSSNIQHTKHLVSPFDRCLKNGHRNGILWFTGLSGSGKTTLALELERILFQKGWYTFVLDGDNIRHGLCADLGFSAADRAENIRRIGEVAKLFADSGCLVITAFISPYRKDREQIRILSGDLFHEVYIATPMEICEQRDPKGLYAKARRGEIESFTGISAPYEPPRTPDLLVETSELSIEASLQQLLEYVGKKFTFTQ</sequence>
<dbReference type="CDD" id="cd02027">
    <property type="entry name" value="APSK"/>
    <property type="match status" value="1"/>
</dbReference>
<keyword evidence="3 6" id="KW-0808">Transferase</keyword>
<evidence type="ECO:0000313" key="9">
    <source>
        <dbReference type="EMBL" id="OBU75952.1"/>
    </source>
</evidence>
<accession>A0A853MBM2</accession>
<comment type="function">
    <text evidence="6 7">Catalyzes the synthesis of activated sulfate.</text>
</comment>
<dbReference type="EC" id="2.7.1.25" evidence="2 6"/>
<dbReference type="GO" id="GO:0005737">
    <property type="term" value="C:cytoplasm"/>
    <property type="evidence" value="ECO:0007669"/>
    <property type="project" value="TreeGrafter"/>
</dbReference>
<evidence type="ECO:0000313" key="10">
    <source>
        <dbReference type="Proteomes" id="UP000093903"/>
    </source>
</evidence>
<dbReference type="GO" id="GO:0004020">
    <property type="term" value="F:adenylylsulfate kinase activity"/>
    <property type="evidence" value="ECO:0007669"/>
    <property type="project" value="UniProtKB-UniRule"/>
</dbReference>
<dbReference type="InterPro" id="IPR059117">
    <property type="entry name" value="APS_kinase_dom"/>
</dbReference>
<name>A0A853MBM2_9CYAN</name>
<evidence type="ECO:0000256" key="7">
    <source>
        <dbReference type="RuleBase" id="RU004347"/>
    </source>
</evidence>
<feature type="binding site" evidence="6">
    <location>
        <begin position="53"/>
        <end position="60"/>
    </location>
    <ligand>
        <name>ATP</name>
        <dbReference type="ChEBI" id="CHEBI:30616"/>
    </ligand>
</feature>
<comment type="catalytic activity">
    <reaction evidence="1 6 7">
        <text>adenosine 5'-phosphosulfate + ATP = 3'-phosphoadenylyl sulfate + ADP + H(+)</text>
        <dbReference type="Rhea" id="RHEA:24152"/>
        <dbReference type="ChEBI" id="CHEBI:15378"/>
        <dbReference type="ChEBI" id="CHEBI:30616"/>
        <dbReference type="ChEBI" id="CHEBI:58243"/>
        <dbReference type="ChEBI" id="CHEBI:58339"/>
        <dbReference type="ChEBI" id="CHEBI:456216"/>
        <dbReference type="EC" id="2.7.1.25"/>
    </reaction>
</comment>
<feature type="active site" description="Phosphoserine intermediate" evidence="6">
    <location>
        <position position="127"/>
    </location>
</feature>
<proteinExistence type="inferred from homology"/>
<dbReference type="Pfam" id="PF01583">
    <property type="entry name" value="APS_kinase"/>
    <property type="match status" value="1"/>
</dbReference>
<dbReference type="InterPro" id="IPR027417">
    <property type="entry name" value="P-loop_NTPase"/>
</dbReference>
<dbReference type="AlphaFoldDB" id="A0A853MBM2"/>
<dbReference type="UniPathway" id="UPA00140">
    <property type="reaction ID" value="UER00205"/>
</dbReference>
<dbReference type="GO" id="GO:0004781">
    <property type="term" value="F:sulfate adenylyltransferase (ATP) activity"/>
    <property type="evidence" value="ECO:0007669"/>
    <property type="project" value="TreeGrafter"/>
</dbReference>
<dbReference type="GO" id="GO:0019379">
    <property type="term" value="P:sulfate assimilation, phosphoadenylyl sulfate reduction by phosphoadenylyl-sulfate reductase (thioredoxin)"/>
    <property type="evidence" value="ECO:0007669"/>
    <property type="project" value="TreeGrafter"/>
</dbReference>
<dbReference type="GO" id="GO:0010134">
    <property type="term" value="P:sulfate assimilation via adenylyl sulfate reduction"/>
    <property type="evidence" value="ECO:0007669"/>
    <property type="project" value="TreeGrafter"/>
</dbReference>
<feature type="domain" description="APS kinase" evidence="8">
    <location>
        <begin position="48"/>
        <end position="193"/>
    </location>
</feature>
<evidence type="ECO:0000256" key="3">
    <source>
        <dbReference type="ARBA" id="ARBA00022679"/>
    </source>
</evidence>
<dbReference type="HAMAP" id="MF_00065">
    <property type="entry name" value="Adenylyl_sulf_kinase"/>
    <property type="match status" value="1"/>
</dbReference>
<keyword evidence="5 6" id="KW-0067">ATP-binding</keyword>
<dbReference type="PANTHER" id="PTHR42700">
    <property type="entry name" value="SULFATE ADENYLYLTRANSFERASE"/>
    <property type="match status" value="1"/>
</dbReference>
<organism evidence="9 10">
    <name type="scientific">Cylindrospermopsis raciborskii CS-505</name>
    <dbReference type="NCBI Taxonomy" id="533240"/>
    <lineage>
        <taxon>Bacteria</taxon>
        <taxon>Bacillati</taxon>
        <taxon>Cyanobacteriota</taxon>
        <taxon>Cyanophyceae</taxon>
        <taxon>Nostocales</taxon>
        <taxon>Aphanizomenonaceae</taxon>
        <taxon>Cylindrospermopsis</taxon>
    </lineage>
</organism>
<keyword evidence="4 6" id="KW-0547">Nucleotide-binding</keyword>
<dbReference type="NCBIfam" id="TIGR00455">
    <property type="entry name" value="apsK"/>
    <property type="match status" value="1"/>
</dbReference>
<dbReference type="InterPro" id="IPR002891">
    <property type="entry name" value="APS"/>
</dbReference>
<dbReference type="SUPFAM" id="SSF52540">
    <property type="entry name" value="P-loop containing nucleoside triphosphate hydrolases"/>
    <property type="match status" value="1"/>
</dbReference>
<evidence type="ECO:0000256" key="4">
    <source>
        <dbReference type="ARBA" id="ARBA00022741"/>
    </source>
</evidence>
<dbReference type="PANTHER" id="PTHR42700:SF3">
    <property type="entry name" value="BIFUNCTIONAL SAT_APS KINASE-RELATED"/>
    <property type="match status" value="1"/>
</dbReference>
<evidence type="ECO:0000256" key="5">
    <source>
        <dbReference type="ARBA" id="ARBA00022840"/>
    </source>
</evidence>
<dbReference type="Proteomes" id="UP000093903">
    <property type="component" value="Unassembled WGS sequence"/>
</dbReference>
<comment type="similarity">
    <text evidence="6 7">Belongs to the APS kinase family.</text>
</comment>